<dbReference type="EMBL" id="FUFT01000005">
    <property type="protein sequence ID" value="SJL84440.1"/>
    <property type="molecule type" value="Genomic_DNA"/>
</dbReference>
<feature type="signal peptide" evidence="4">
    <location>
        <begin position="1"/>
        <end position="23"/>
    </location>
</feature>
<comment type="subcellular location">
    <subcellularLocation>
        <location evidence="1">Cell envelope</location>
    </subcellularLocation>
</comment>
<evidence type="ECO:0000313" key="7">
    <source>
        <dbReference type="Proteomes" id="UP000189475"/>
    </source>
</evidence>
<feature type="domain" description="Imelysin-like" evidence="5">
    <location>
        <begin position="35"/>
        <end position="265"/>
    </location>
</feature>
<evidence type="ECO:0000256" key="2">
    <source>
        <dbReference type="ARBA" id="ARBA00005989"/>
    </source>
</evidence>
<keyword evidence="7" id="KW-1185">Reference proteome</keyword>
<dbReference type="Pfam" id="PF09375">
    <property type="entry name" value="Peptidase_M75"/>
    <property type="match status" value="1"/>
</dbReference>
<evidence type="ECO:0000256" key="4">
    <source>
        <dbReference type="SAM" id="SignalP"/>
    </source>
</evidence>
<feature type="chain" id="PRO_5012571313" evidence="4">
    <location>
        <begin position="24"/>
        <end position="273"/>
    </location>
</feature>
<dbReference type="RefSeq" id="WP_077314805.1">
    <property type="nucleotide sequence ID" value="NZ_AP024888.1"/>
</dbReference>
<evidence type="ECO:0000256" key="3">
    <source>
        <dbReference type="ARBA" id="ARBA00022729"/>
    </source>
</evidence>
<dbReference type="InterPro" id="IPR018976">
    <property type="entry name" value="Imelysin-like"/>
</dbReference>
<dbReference type="PANTHER" id="PTHR39192">
    <property type="entry name" value="IRON UPTAKE SYSTEM COMPONENT EFEO"/>
    <property type="match status" value="1"/>
</dbReference>
<dbReference type="CDD" id="cd14656">
    <property type="entry name" value="Imelysin-like_EfeO"/>
    <property type="match status" value="1"/>
</dbReference>
<dbReference type="PANTHER" id="PTHR39192:SF1">
    <property type="entry name" value="IRON UPTAKE SYSTEM COMPONENT EFEO"/>
    <property type="match status" value="1"/>
</dbReference>
<comment type="similarity">
    <text evidence="2">Belongs to the EfeM/EfeO family.</text>
</comment>
<dbReference type="NCBIfam" id="NF041757">
    <property type="entry name" value="EfeO"/>
    <property type="match status" value="1"/>
</dbReference>
<proteinExistence type="inferred from homology"/>
<dbReference type="STRING" id="1918946.VPAL9027_02424"/>
<gene>
    <name evidence="6" type="primary">efeO_1</name>
    <name evidence="6" type="ORF">VPAL9027_02424</name>
</gene>
<dbReference type="Proteomes" id="UP000189475">
    <property type="component" value="Unassembled WGS sequence"/>
</dbReference>
<dbReference type="InterPro" id="IPR034981">
    <property type="entry name" value="Imelysin-like_EfeO/Algp7"/>
</dbReference>
<accession>A0A1R4B696</accession>
<evidence type="ECO:0000259" key="5">
    <source>
        <dbReference type="Pfam" id="PF09375"/>
    </source>
</evidence>
<dbReference type="InterPro" id="IPR050894">
    <property type="entry name" value="EfeM/EfeO_iron_uptake"/>
</dbReference>
<dbReference type="GO" id="GO:0030313">
    <property type="term" value="C:cell envelope"/>
    <property type="evidence" value="ECO:0007669"/>
    <property type="project" value="UniProtKB-SubCell"/>
</dbReference>
<dbReference type="Gene3D" id="1.20.1420.20">
    <property type="entry name" value="M75 peptidase, HXXE motif"/>
    <property type="match status" value="1"/>
</dbReference>
<protein>
    <submittedName>
        <fullName evidence="6">Iron uptake system component EfeO</fullName>
    </submittedName>
</protein>
<organism evidence="6 7">
    <name type="scientific">Vibrio palustris</name>
    <dbReference type="NCBI Taxonomy" id="1918946"/>
    <lineage>
        <taxon>Bacteria</taxon>
        <taxon>Pseudomonadati</taxon>
        <taxon>Pseudomonadota</taxon>
        <taxon>Gammaproteobacteria</taxon>
        <taxon>Vibrionales</taxon>
        <taxon>Vibrionaceae</taxon>
        <taxon>Vibrio</taxon>
    </lineage>
</organism>
<reference evidence="6 7" key="1">
    <citation type="submission" date="2017-02" db="EMBL/GenBank/DDBJ databases">
        <authorList>
            <person name="Peterson S.W."/>
        </authorList>
    </citation>
    <scope>NUCLEOTIDE SEQUENCE [LARGE SCALE GENOMIC DNA]</scope>
    <source>
        <strain evidence="6 7">CECT 9027</strain>
    </source>
</reference>
<dbReference type="InterPro" id="IPR053377">
    <property type="entry name" value="Iron_uptake_EfeM/EfeO"/>
</dbReference>
<dbReference type="OrthoDB" id="7348379at2"/>
<keyword evidence="3 4" id="KW-0732">Signal</keyword>
<evidence type="ECO:0000256" key="1">
    <source>
        <dbReference type="ARBA" id="ARBA00004196"/>
    </source>
</evidence>
<evidence type="ECO:0000313" key="6">
    <source>
        <dbReference type="EMBL" id="SJL84440.1"/>
    </source>
</evidence>
<name>A0A1R4B696_9VIBR</name>
<sequence>MTHPFKRLVLPALLASFAVHANAASDSAALVQPMTEYKLYVIDEVHELVNDTRAFTQAVENGDIAKAKSLYAPARIHYERIEPVAELFADLDASMDAREDDYEKGVNDPNFSGFHRIEYALWAQNSTQGMDKFAQQLMSDTQELESRLTNLAFPPSNVVDGSAALIEEVAATKISGEEDRYSHTDLWDFQANIDGAKKIVDLLREPLQAEHAQFLAKIDRNFQRVDTILAKYREGDGFQSYEALSTQDRKALQGPITVLAEELSQMRGMFGLN</sequence>
<dbReference type="InterPro" id="IPR038352">
    <property type="entry name" value="Imelysin_sf"/>
</dbReference>
<dbReference type="NCBIfam" id="NF007697">
    <property type="entry name" value="PRK10378.1"/>
    <property type="match status" value="1"/>
</dbReference>
<dbReference type="AlphaFoldDB" id="A0A1R4B696"/>